<dbReference type="SUPFAM" id="SSF51735">
    <property type="entry name" value="NAD(P)-binding Rossmann-fold domains"/>
    <property type="match status" value="1"/>
</dbReference>
<proteinExistence type="predicted"/>
<dbReference type="Proteomes" id="UP000326924">
    <property type="component" value="Unassembled WGS sequence"/>
</dbReference>
<feature type="region of interest" description="Disordered" evidence="1">
    <location>
        <begin position="44"/>
        <end position="63"/>
    </location>
</feature>
<evidence type="ECO:0000313" key="3">
    <source>
        <dbReference type="Proteomes" id="UP000326924"/>
    </source>
</evidence>
<organism evidence="2 3">
    <name type="scientific">Sphaerosporella brunnea</name>
    <dbReference type="NCBI Taxonomy" id="1250544"/>
    <lineage>
        <taxon>Eukaryota</taxon>
        <taxon>Fungi</taxon>
        <taxon>Dikarya</taxon>
        <taxon>Ascomycota</taxon>
        <taxon>Pezizomycotina</taxon>
        <taxon>Pezizomycetes</taxon>
        <taxon>Pezizales</taxon>
        <taxon>Pyronemataceae</taxon>
        <taxon>Sphaerosporella</taxon>
    </lineage>
</organism>
<dbReference type="Gene3D" id="3.40.50.720">
    <property type="entry name" value="NAD(P)-binding Rossmann-like Domain"/>
    <property type="match status" value="1"/>
</dbReference>
<dbReference type="InParanoid" id="A0A5J5EED6"/>
<dbReference type="PANTHER" id="PTHR43313:SF1">
    <property type="entry name" value="3BETA-HYDROXYSTEROID DEHYDROGENASE DHS-16"/>
    <property type="match status" value="1"/>
</dbReference>
<evidence type="ECO:0000313" key="2">
    <source>
        <dbReference type="EMBL" id="KAA8893326.1"/>
    </source>
</evidence>
<dbReference type="EMBL" id="VXIS01000462">
    <property type="protein sequence ID" value="KAA8893326.1"/>
    <property type="molecule type" value="Genomic_DNA"/>
</dbReference>
<sequence length="443" mass="47761">MEDYTAALFSSLESLKLAAFTVADKIDEKADIAAMHIRNSLSSSTWLPSSARPPPPPPLPVRAASSPSSRLLNWAWENKLAVAVLAATTMGISTYIIQQKQASRNRKRRARRAANGARKEVIVLAGSPHDAIVKSLSLDLERRGFIVFVVVNSMDDEQLVLSLGGRDVRPLNIDLLDTTGAEASIARFESYLSFPVSAFQGAHPHHLHFAGMILIPDSYYPTGPIETISADVWSDVLNLRLLSPFLTAKLFVPLLRAHQSRLLVLTPSITQSLTPPFHAPETVATAALAGFVSSLRRELCPLNVSVSQVRLGTFDLSSVGGRTQLHATNGARADLVSWPAGVRGAYGRSYAAQEGKRPVKGSPLRELHHVVFDLLTAEGAPKKSIRVGCGSLVYEVIGRFAPDGLVAWMLGARGAPVVAEERNGSEGSASEGSVDWEKVERAI</sequence>
<dbReference type="PANTHER" id="PTHR43313">
    <property type="entry name" value="SHORT-CHAIN DEHYDROGENASE/REDUCTASE FAMILY 9C"/>
    <property type="match status" value="1"/>
</dbReference>
<accession>A0A5J5EED6</accession>
<evidence type="ECO:0008006" key="4">
    <source>
        <dbReference type="Google" id="ProtNLM"/>
    </source>
</evidence>
<comment type="caution">
    <text evidence="2">The sequence shown here is derived from an EMBL/GenBank/DDBJ whole genome shotgun (WGS) entry which is preliminary data.</text>
</comment>
<gene>
    <name evidence="2" type="ORF">FN846DRAFT_546136</name>
</gene>
<reference evidence="2 3" key="1">
    <citation type="submission" date="2019-09" db="EMBL/GenBank/DDBJ databases">
        <title>Draft genome of the ectomycorrhizal ascomycete Sphaerosporella brunnea.</title>
        <authorList>
            <consortium name="DOE Joint Genome Institute"/>
            <person name="Benucci G.M."/>
            <person name="Marozzi G."/>
            <person name="Antonielli L."/>
            <person name="Sanchez S."/>
            <person name="Marco P."/>
            <person name="Wang X."/>
            <person name="Falini L.B."/>
            <person name="Barry K."/>
            <person name="Haridas S."/>
            <person name="Lipzen A."/>
            <person name="Labutti K."/>
            <person name="Grigoriev I.V."/>
            <person name="Murat C."/>
            <person name="Martin F."/>
            <person name="Albertini E."/>
            <person name="Donnini D."/>
            <person name="Bonito G."/>
        </authorList>
    </citation>
    <scope>NUCLEOTIDE SEQUENCE [LARGE SCALE GENOMIC DNA]</scope>
    <source>
        <strain evidence="2 3">Sb_GMNB300</strain>
    </source>
</reference>
<evidence type="ECO:0000256" key="1">
    <source>
        <dbReference type="SAM" id="MobiDB-lite"/>
    </source>
</evidence>
<dbReference type="InterPro" id="IPR036291">
    <property type="entry name" value="NAD(P)-bd_dom_sf"/>
</dbReference>
<feature type="region of interest" description="Disordered" evidence="1">
    <location>
        <begin position="419"/>
        <end position="443"/>
    </location>
</feature>
<keyword evidence="3" id="KW-1185">Reference proteome</keyword>
<dbReference type="InterPro" id="IPR013952">
    <property type="entry name" value="DUF1776_fun"/>
</dbReference>
<dbReference type="OrthoDB" id="5308060at2759"/>
<dbReference type="AlphaFoldDB" id="A0A5J5EED6"/>
<protein>
    <recommendedName>
        <fullName evidence="4">DUF1776-domain-containing protein</fullName>
    </recommendedName>
</protein>
<name>A0A5J5EED6_9PEZI</name>
<feature type="compositionally biased region" description="Pro residues" evidence="1">
    <location>
        <begin position="51"/>
        <end position="60"/>
    </location>
</feature>
<dbReference type="Pfam" id="PF08643">
    <property type="entry name" value="DUF1776"/>
    <property type="match status" value="1"/>
</dbReference>